<feature type="transmembrane region" description="Helical" evidence="2">
    <location>
        <begin position="71"/>
        <end position="91"/>
    </location>
</feature>
<evidence type="ECO:0000313" key="4">
    <source>
        <dbReference type="Proteomes" id="UP000608955"/>
    </source>
</evidence>
<proteinExistence type="predicted"/>
<evidence type="ECO:0000313" key="3">
    <source>
        <dbReference type="EMBL" id="GHD87255.1"/>
    </source>
</evidence>
<dbReference type="EMBL" id="BMVF01000004">
    <property type="protein sequence ID" value="GHD87255.1"/>
    <property type="molecule type" value="Genomic_DNA"/>
</dbReference>
<gene>
    <name evidence="3" type="ORF">GCM10010508_18660</name>
</gene>
<comment type="caution">
    <text evidence="3">The sequence shown here is derived from an EMBL/GenBank/DDBJ whole genome shotgun (WGS) entry which is preliminary data.</text>
</comment>
<reference evidence="3" key="1">
    <citation type="journal article" date="2014" name="Int. J. Syst. Evol. Microbiol.">
        <title>Complete genome sequence of Corynebacterium casei LMG S-19264T (=DSM 44701T), isolated from a smear-ripened cheese.</title>
        <authorList>
            <consortium name="US DOE Joint Genome Institute (JGI-PGF)"/>
            <person name="Walter F."/>
            <person name="Albersmeier A."/>
            <person name="Kalinowski J."/>
            <person name="Ruckert C."/>
        </authorList>
    </citation>
    <scope>NUCLEOTIDE SEQUENCE</scope>
    <source>
        <strain evidence="3">JCM 4654</strain>
    </source>
</reference>
<feature type="transmembrane region" description="Helical" evidence="2">
    <location>
        <begin position="97"/>
        <end position="117"/>
    </location>
</feature>
<keyword evidence="4" id="KW-1185">Reference proteome</keyword>
<keyword evidence="2" id="KW-0812">Transmembrane</keyword>
<reference evidence="3" key="2">
    <citation type="submission" date="2020-09" db="EMBL/GenBank/DDBJ databases">
        <authorList>
            <person name="Sun Q."/>
            <person name="Ohkuma M."/>
        </authorList>
    </citation>
    <scope>NUCLEOTIDE SEQUENCE</scope>
    <source>
        <strain evidence="3">JCM 4654</strain>
    </source>
</reference>
<dbReference type="AlphaFoldDB" id="A0A918Y2E4"/>
<dbReference type="Pfam" id="PF11239">
    <property type="entry name" value="DUF3040"/>
    <property type="match status" value="1"/>
</dbReference>
<dbReference type="Proteomes" id="UP000608955">
    <property type="component" value="Unassembled WGS sequence"/>
</dbReference>
<organism evidence="3 4">
    <name type="scientific">Streptomyces naganishii JCM 4654</name>
    <dbReference type="NCBI Taxonomy" id="1306179"/>
    <lineage>
        <taxon>Bacteria</taxon>
        <taxon>Bacillati</taxon>
        <taxon>Actinomycetota</taxon>
        <taxon>Actinomycetes</taxon>
        <taxon>Kitasatosporales</taxon>
        <taxon>Streptomycetaceae</taxon>
        <taxon>Streptomyces</taxon>
    </lineage>
</organism>
<feature type="compositionally biased region" description="Basic and acidic residues" evidence="1">
    <location>
        <begin position="29"/>
        <end position="40"/>
    </location>
</feature>
<keyword evidence="2" id="KW-1133">Transmembrane helix</keyword>
<name>A0A918Y2E4_9ACTN</name>
<evidence type="ECO:0000256" key="1">
    <source>
        <dbReference type="SAM" id="MobiDB-lite"/>
    </source>
</evidence>
<accession>A0A918Y2E4</accession>
<keyword evidence="2" id="KW-0472">Membrane</keyword>
<dbReference type="RefSeq" id="WP_190177240.1">
    <property type="nucleotide sequence ID" value="NZ_BMVF01000004.1"/>
</dbReference>
<evidence type="ECO:0000256" key="2">
    <source>
        <dbReference type="SAM" id="Phobius"/>
    </source>
</evidence>
<evidence type="ECO:0008006" key="5">
    <source>
        <dbReference type="Google" id="ProtNLM"/>
    </source>
</evidence>
<dbReference type="InterPro" id="IPR021401">
    <property type="entry name" value="DUF3040"/>
</dbReference>
<sequence length="123" mass="13780">MVFTSWEQRQLKEIESHLVADDPRWAAQFSDRDRPARPDAEQPSPPAQEQPVRERPAPGRPMRGRPGSRRLAASLARPLVFVLWAVTLAVGCALKCAPLVLAALVVMLWGRAVVLMVRCFRKT</sequence>
<protein>
    <recommendedName>
        <fullName evidence="5">DUF3040 domain-containing protein</fullName>
    </recommendedName>
</protein>
<feature type="region of interest" description="Disordered" evidence="1">
    <location>
        <begin position="29"/>
        <end position="69"/>
    </location>
</feature>